<evidence type="ECO:0000313" key="3">
    <source>
        <dbReference type="Proteomes" id="UP000236959"/>
    </source>
</evidence>
<proteinExistence type="predicted"/>
<feature type="chain" id="PRO_5015590298" evidence="1">
    <location>
        <begin position="31"/>
        <end position="167"/>
    </location>
</feature>
<dbReference type="EMBL" id="PPCN01000010">
    <property type="protein sequence ID" value="POF29199.1"/>
    <property type="molecule type" value="Genomic_DNA"/>
</dbReference>
<keyword evidence="1" id="KW-0732">Signal</keyword>
<evidence type="ECO:0000313" key="2">
    <source>
        <dbReference type="EMBL" id="POF29199.1"/>
    </source>
</evidence>
<reference evidence="2 3" key="1">
    <citation type="submission" date="2018-01" db="EMBL/GenBank/DDBJ databases">
        <title>Genomic Encyclopedia of Archaeal and Bacterial Type Strains, Phase II (KMG-II): from individual species to whole genera.</title>
        <authorList>
            <person name="Goeker M."/>
        </authorList>
    </citation>
    <scope>NUCLEOTIDE SEQUENCE [LARGE SCALE GENOMIC DNA]</scope>
    <source>
        <strain evidence="2 3">DSM 17023</strain>
    </source>
</reference>
<protein>
    <submittedName>
        <fullName evidence="2">Uncharacterized protein</fullName>
    </submittedName>
</protein>
<name>A0A2S3UNY6_9HYPH</name>
<organism evidence="2 3">
    <name type="scientific">Roseibium marinum</name>
    <dbReference type="NCBI Taxonomy" id="281252"/>
    <lineage>
        <taxon>Bacteria</taxon>
        <taxon>Pseudomonadati</taxon>
        <taxon>Pseudomonadota</taxon>
        <taxon>Alphaproteobacteria</taxon>
        <taxon>Hyphomicrobiales</taxon>
        <taxon>Stappiaceae</taxon>
        <taxon>Roseibium</taxon>
    </lineage>
</organism>
<comment type="caution">
    <text evidence="2">The sequence shown here is derived from an EMBL/GenBank/DDBJ whole genome shotgun (WGS) entry which is preliminary data.</text>
</comment>
<dbReference type="RefSeq" id="WP_208987638.1">
    <property type="nucleotide sequence ID" value="NZ_PPCN01000010.1"/>
</dbReference>
<dbReference type="Proteomes" id="UP000236959">
    <property type="component" value="Unassembled WGS sequence"/>
</dbReference>
<accession>A0A2S3UNY6</accession>
<feature type="signal peptide" evidence="1">
    <location>
        <begin position="1"/>
        <end position="30"/>
    </location>
</feature>
<evidence type="ECO:0000256" key="1">
    <source>
        <dbReference type="SAM" id="SignalP"/>
    </source>
</evidence>
<sequence>MTRRSYFPRIFTCFAFLALAAPLLPGHVHADDWTYLDDRSTPQKLVESFYFAISNKYYAQAYGYFQSGSAPDDFDHWMKGYADTTSVTVKFGSTAPDPGAGQIYWALPVALSAMQTDGTAKVFTGCYKIHMANPGMQVDPPYQPMGIVSATLKETGVAYDKATPGGC</sequence>
<gene>
    <name evidence="2" type="ORF">CLV41_110203</name>
</gene>
<keyword evidence="3" id="KW-1185">Reference proteome</keyword>
<dbReference type="AlphaFoldDB" id="A0A2S3UNY6"/>